<feature type="signal peptide" evidence="1">
    <location>
        <begin position="1"/>
        <end position="24"/>
    </location>
</feature>
<gene>
    <name evidence="2" type="ORF">FPE01S_03_05800</name>
</gene>
<accession>A0A0E9N3I7</accession>
<evidence type="ECO:0000313" key="3">
    <source>
        <dbReference type="Proteomes" id="UP000033121"/>
    </source>
</evidence>
<keyword evidence="1" id="KW-0732">Signal</keyword>
<protein>
    <recommendedName>
        <fullName evidence="4">Lipoprotein</fullName>
    </recommendedName>
</protein>
<dbReference type="OrthoDB" id="849872at2"/>
<feature type="chain" id="PRO_5002429870" description="Lipoprotein" evidence="1">
    <location>
        <begin position="25"/>
        <end position="224"/>
    </location>
</feature>
<evidence type="ECO:0008006" key="4">
    <source>
        <dbReference type="Google" id="ProtNLM"/>
    </source>
</evidence>
<name>A0A0E9N3I7_9BACT</name>
<dbReference type="RefSeq" id="WP_046370451.1">
    <property type="nucleotide sequence ID" value="NZ_BBWV01000003.1"/>
</dbReference>
<organism evidence="2 3">
    <name type="scientific">Flavihumibacter petaseus NBRC 106054</name>
    <dbReference type="NCBI Taxonomy" id="1220578"/>
    <lineage>
        <taxon>Bacteria</taxon>
        <taxon>Pseudomonadati</taxon>
        <taxon>Bacteroidota</taxon>
        <taxon>Chitinophagia</taxon>
        <taxon>Chitinophagales</taxon>
        <taxon>Chitinophagaceae</taxon>
        <taxon>Flavihumibacter</taxon>
    </lineage>
</organism>
<keyword evidence="3" id="KW-1185">Reference proteome</keyword>
<comment type="caution">
    <text evidence="2">The sequence shown here is derived from an EMBL/GenBank/DDBJ whole genome shotgun (WGS) entry which is preliminary data.</text>
</comment>
<dbReference type="Proteomes" id="UP000033121">
    <property type="component" value="Unassembled WGS sequence"/>
</dbReference>
<reference evidence="2 3" key="1">
    <citation type="submission" date="2015-04" db="EMBL/GenBank/DDBJ databases">
        <title>Whole genome shotgun sequence of Flavihumibacter petaseus NBRC 106054.</title>
        <authorList>
            <person name="Miyazawa S."/>
            <person name="Hosoyama A."/>
            <person name="Hashimoto M."/>
            <person name="Noguchi M."/>
            <person name="Tsuchikane K."/>
            <person name="Ohji S."/>
            <person name="Yamazoe A."/>
            <person name="Ichikawa N."/>
            <person name="Kimura A."/>
            <person name="Fujita N."/>
        </authorList>
    </citation>
    <scope>NUCLEOTIDE SEQUENCE [LARGE SCALE GENOMIC DNA]</scope>
    <source>
        <strain evidence="2 3">NBRC 106054</strain>
    </source>
</reference>
<dbReference type="AlphaFoldDB" id="A0A0E9N3I7"/>
<evidence type="ECO:0000313" key="2">
    <source>
        <dbReference type="EMBL" id="GAO44542.1"/>
    </source>
</evidence>
<dbReference type="PROSITE" id="PS51257">
    <property type="entry name" value="PROKAR_LIPOPROTEIN"/>
    <property type="match status" value="1"/>
</dbReference>
<proteinExistence type="predicted"/>
<dbReference type="EMBL" id="BBWV01000003">
    <property type="protein sequence ID" value="GAO44542.1"/>
    <property type="molecule type" value="Genomic_DNA"/>
</dbReference>
<sequence length="224" mass="25473">MKINPVAISVLAIFLLTLSSCLTANKVNNFVAVHYNNEFPEPGKKMKPEIEVSPAFTSDKSISTTVHKTDKFLPLLVYWKYDQRKNCSLNPSIPVINFSNAINSVATKRLTDKLNGRKLELIVEQAPAAFSLVIKENLIWLILAYSWSKIYIEPDFKDLVVSYKLMEADNTLKSGQITVKNINDIKGRRFFQSWKSATSEYLSEYNSNFTSMTKSFVDQLAEEL</sequence>
<evidence type="ECO:0000256" key="1">
    <source>
        <dbReference type="SAM" id="SignalP"/>
    </source>
</evidence>